<feature type="transmembrane region" description="Helical" evidence="1">
    <location>
        <begin position="74"/>
        <end position="96"/>
    </location>
</feature>
<dbReference type="EMBL" id="CADCXY010000001">
    <property type="protein sequence ID" value="CAB0150293.1"/>
    <property type="molecule type" value="Genomic_DNA"/>
</dbReference>
<reference evidence="2 3" key="1">
    <citation type="submission" date="2020-02" db="EMBL/GenBank/DDBJ databases">
        <authorList>
            <person name="Rodrigo-Torres L."/>
            <person name="Arahal R. D."/>
            <person name="Lucena T."/>
        </authorList>
    </citation>
    <scope>NUCLEOTIDE SEQUENCE [LARGE SCALE GENOMIC DNA]</scope>
    <source>
        <strain evidence="2 3">CECT 9734</strain>
    </source>
</reference>
<keyword evidence="1" id="KW-0472">Membrane</keyword>
<dbReference type="Proteomes" id="UP000481517">
    <property type="component" value="Unassembled WGS sequence"/>
</dbReference>
<proteinExistence type="predicted"/>
<feature type="transmembrane region" description="Helical" evidence="1">
    <location>
        <begin position="40"/>
        <end position="62"/>
    </location>
</feature>
<organism evidence="2 3">
    <name type="scientific">Pseudidiomarina piscicola</name>
    <dbReference type="NCBI Taxonomy" id="2614830"/>
    <lineage>
        <taxon>Bacteria</taxon>
        <taxon>Pseudomonadati</taxon>
        <taxon>Pseudomonadota</taxon>
        <taxon>Gammaproteobacteria</taxon>
        <taxon>Alteromonadales</taxon>
        <taxon>Idiomarinaceae</taxon>
        <taxon>Pseudidiomarina</taxon>
    </lineage>
</organism>
<dbReference type="RefSeq" id="WP_173919837.1">
    <property type="nucleotide sequence ID" value="NZ_CADCXY010000001.1"/>
</dbReference>
<accession>A0A6S6WTW3</accession>
<keyword evidence="3" id="KW-1185">Reference proteome</keyword>
<sequence>MNNQDEFEQQLKAQADELNKLMADDTGLSGYLKQGLSSKLGWVMTFAYVLAIVLTLAIFGAGYKFFTVGAEQQLFWGVLLILVFNAQVAVKSWIFLETGRNHTAKEIRRMELRLVQRLQHSD</sequence>
<dbReference type="AlphaFoldDB" id="A0A6S6WTW3"/>
<dbReference type="InterPro" id="IPR046659">
    <property type="entry name" value="DUF6768"/>
</dbReference>
<evidence type="ECO:0000313" key="2">
    <source>
        <dbReference type="EMBL" id="CAB0150293.1"/>
    </source>
</evidence>
<evidence type="ECO:0000256" key="1">
    <source>
        <dbReference type="SAM" id="Phobius"/>
    </source>
</evidence>
<protein>
    <submittedName>
        <fullName evidence="2">Uncharacterized protein</fullName>
    </submittedName>
</protein>
<gene>
    <name evidence="2" type="ORF">PSI9734_00846</name>
</gene>
<name>A0A6S6WTW3_9GAMM</name>
<keyword evidence="1" id="KW-1133">Transmembrane helix</keyword>
<keyword evidence="1" id="KW-0812">Transmembrane</keyword>
<dbReference type="Pfam" id="PF20556">
    <property type="entry name" value="DUF6768"/>
    <property type="match status" value="1"/>
</dbReference>
<evidence type="ECO:0000313" key="3">
    <source>
        <dbReference type="Proteomes" id="UP000481517"/>
    </source>
</evidence>